<evidence type="ECO:0000256" key="3">
    <source>
        <dbReference type="ARBA" id="ARBA00022449"/>
    </source>
</evidence>
<evidence type="ECO:0000256" key="8">
    <source>
        <dbReference type="ARBA" id="ARBA00023065"/>
    </source>
</evidence>
<organism evidence="12 13">
    <name type="scientific">Lacisediminihabitans profunda</name>
    <dbReference type="NCBI Taxonomy" id="2594790"/>
    <lineage>
        <taxon>Bacteria</taxon>
        <taxon>Bacillati</taxon>
        <taxon>Actinomycetota</taxon>
        <taxon>Actinomycetes</taxon>
        <taxon>Micrococcales</taxon>
        <taxon>Microbacteriaceae</taxon>
        <taxon>Lacisediminihabitans</taxon>
    </lineage>
</organism>
<feature type="transmembrane region" description="Helical" evidence="11">
    <location>
        <begin position="196"/>
        <end position="213"/>
    </location>
</feature>
<evidence type="ECO:0000313" key="13">
    <source>
        <dbReference type="Proteomes" id="UP000321379"/>
    </source>
</evidence>
<dbReference type="GO" id="GO:0015385">
    <property type="term" value="F:sodium:proton antiporter activity"/>
    <property type="evidence" value="ECO:0007669"/>
    <property type="project" value="TreeGrafter"/>
</dbReference>
<dbReference type="AlphaFoldDB" id="A0A5C8UUA6"/>
<keyword evidence="8 11" id="KW-0406">Ion transport</keyword>
<comment type="caution">
    <text evidence="12">The sequence shown here is derived from an EMBL/GenBank/DDBJ whole genome shotgun (WGS) entry which is preliminary data.</text>
</comment>
<keyword evidence="7 11" id="KW-0915">Sodium</keyword>
<dbReference type="HAMAP" id="MF_01844">
    <property type="entry name" value="NhaA"/>
    <property type="match status" value="1"/>
</dbReference>
<dbReference type="GO" id="GO:0006885">
    <property type="term" value="P:regulation of pH"/>
    <property type="evidence" value="ECO:0007669"/>
    <property type="project" value="InterPro"/>
</dbReference>
<evidence type="ECO:0000256" key="10">
    <source>
        <dbReference type="ARBA" id="ARBA00023201"/>
    </source>
</evidence>
<feature type="transmembrane region" description="Helical" evidence="11">
    <location>
        <begin position="249"/>
        <end position="269"/>
    </location>
</feature>
<dbReference type="Pfam" id="PF06965">
    <property type="entry name" value="Na_H_antiport_1"/>
    <property type="match status" value="1"/>
</dbReference>
<comment type="catalytic activity">
    <reaction evidence="11">
        <text>Na(+)(in) + 2 H(+)(out) = Na(+)(out) + 2 H(+)(in)</text>
        <dbReference type="Rhea" id="RHEA:29251"/>
        <dbReference type="ChEBI" id="CHEBI:15378"/>
        <dbReference type="ChEBI" id="CHEBI:29101"/>
    </reaction>
</comment>
<accession>A0A5C8UUA6</accession>
<name>A0A5C8UUA6_9MICO</name>
<evidence type="ECO:0000256" key="5">
    <source>
        <dbReference type="ARBA" id="ARBA00022692"/>
    </source>
</evidence>
<keyword evidence="10 11" id="KW-0739">Sodium transport</keyword>
<evidence type="ECO:0000256" key="6">
    <source>
        <dbReference type="ARBA" id="ARBA00022989"/>
    </source>
</evidence>
<comment type="similarity">
    <text evidence="11">Belongs to the NhaA Na(+)/H(+) (TC 2.A.33) antiporter family.</text>
</comment>
<evidence type="ECO:0000256" key="9">
    <source>
        <dbReference type="ARBA" id="ARBA00023136"/>
    </source>
</evidence>
<evidence type="ECO:0000256" key="11">
    <source>
        <dbReference type="HAMAP-Rule" id="MF_01844"/>
    </source>
</evidence>
<dbReference type="Proteomes" id="UP000321379">
    <property type="component" value="Unassembled WGS sequence"/>
</dbReference>
<feature type="transmembrane region" description="Helical" evidence="11">
    <location>
        <begin position="173"/>
        <end position="189"/>
    </location>
</feature>
<keyword evidence="6 11" id="KW-1133">Transmembrane helix</keyword>
<sequence length="380" mass="39072">MKILRSERYAAFLLLGAAILGVILANTAWGPALQNAKDFPLDIPWLGLHLTAGDWVKDGLLAVFFFIAAIELRHELAHGELDSARKALVPTVAAVGGVIVPAIIFLIVVRDPALSVGWPIPTATDIAFALGALALVGRALPSRVRALLLALAVIDDLIAIIIIAAFFTSDLQPIPLLVAVPVVLLFGWLSGRARSAPIVALLIVLGITTWVLVHLSGIHATIAGVALGLIMAGKSAGKTRHALEPVSNGFILPVFAFAAAFVALPAVGIADLSPVFWAIVIALPVGKLIGITGGAVIATAIAGRGGPKGIPLGDIVAVAGLGGIGFTVSLLMNELAYAHDHEIAVQGTLAVLVASVIAAVIGVSLTAARSRHYRSGRAKA</sequence>
<dbReference type="Gene3D" id="1.20.1530.10">
    <property type="entry name" value="Na+/H+ antiporter like domain"/>
    <property type="match status" value="1"/>
</dbReference>
<feature type="transmembrane region" description="Helical" evidence="11">
    <location>
        <begin position="88"/>
        <end position="108"/>
    </location>
</feature>
<comment type="function">
    <text evidence="11">Na(+)/H(+) antiporter that extrudes sodium in exchange for external protons.</text>
</comment>
<dbReference type="PANTHER" id="PTHR30341">
    <property type="entry name" value="SODIUM ION/PROTON ANTIPORTER NHAA-RELATED"/>
    <property type="match status" value="1"/>
</dbReference>
<feature type="transmembrane region" description="Helical" evidence="11">
    <location>
        <begin position="147"/>
        <end position="167"/>
    </location>
</feature>
<evidence type="ECO:0000313" key="12">
    <source>
        <dbReference type="EMBL" id="TXN32124.1"/>
    </source>
</evidence>
<feature type="transmembrane region" description="Helical" evidence="11">
    <location>
        <begin position="219"/>
        <end position="237"/>
    </location>
</feature>
<dbReference type="InterPro" id="IPR004670">
    <property type="entry name" value="NhaA"/>
</dbReference>
<evidence type="ECO:0000256" key="1">
    <source>
        <dbReference type="ARBA" id="ARBA00004429"/>
    </source>
</evidence>
<dbReference type="GO" id="GO:0005886">
    <property type="term" value="C:plasma membrane"/>
    <property type="evidence" value="ECO:0007669"/>
    <property type="project" value="UniProtKB-SubCell"/>
</dbReference>
<evidence type="ECO:0000256" key="7">
    <source>
        <dbReference type="ARBA" id="ARBA00023053"/>
    </source>
</evidence>
<feature type="transmembrane region" description="Helical" evidence="11">
    <location>
        <begin position="120"/>
        <end position="140"/>
    </location>
</feature>
<keyword evidence="5 11" id="KW-0812">Transmembrane</keyword>
<keyword evidence="2 11" id="KW-0813">Transport</keyword>
<keyword evidence="3 11" id="KW-0050">Antiport</keyword>
<reference evidence="12 13" key="1">
    <citation type="submission" date="2019-08" db="EMBL/GenBank/DDBJ databases">
        <title>Bacterial whole genome sequence for Glaciihabitans sp. CHu50b-6-2.</title>
        <authorList>
            <person name="Jin L."/>
        </authorList>
    </citation>
    <scope>NUCLEOTIDE SEQUENCE [LARGE SCALE GENOMIC DNA]</scope>
    <source>
        <strain evidence="12 13">CHu50b-6-2</strain>
    </source>
</reference>
<feature type="transmembrane region" description="Helical" evidence="11">
    <location>
        <begin position="312"/>
        <end position="331"/>
    </location>
</feature>
<feature type="transmembrane region" description="Helical" evidence="11">
    <location>
        <begin position="275"/>
        <end position="300"/>
    </location>
</feature>
<protein>
    <recommendedName>
        <fullName evidence="11">Na(+)/H(+) antiporter NhaA</fullName>
    </recommendedName>
    <alternativeName>
        <fullName evidence="11">Sodium/proton antiporter NhaA</fullName>
    </alternativeName>
</protein>
<keyword evidence="4 11" id="KW-1003">Cell membrane</keyword>
<keyword evidence="9 11" id="KW-0472">Membrane</keyword>
<dbReference type="InterPro" id="IPR023171">
    <property type="entry name" value="Na/H_antiporter_dom_sf"/>
</dbReference>
<comment type="subcellular location">
    <subcellularLocation>
        <location evidence="1">Cell inner membrane</location>
        <topology evidence="1">Multi-pass membrane protein</topology>
    </subcellularLocation>
    <subcellularLocation>
        <location evidence="11">Cell membrane</location>
        <topology evidence="11">Multi-pass membrane protein</topology>
    </subcellularLocation>
</comment>
<proteinExistence type="inferred from homology"/>
<evidence type="ECO:0000256" key="4">
    <source>
        <dbReference type="ARBA" id="ARBA00022475"/>
    </source>
</evidence>
<dbReference type="EMBL" id="VRMG01000004">
    <property type="protein sequence ID" value="TXN32124.1"/>
    <property type="molecule type" value="Genomic_DNA"/>
</dbReference>
<feature type="transmembrane region" description="Helical" evidence="11">
    <location>
        <begin position="343"/>
        <end position="368"/>
    </location>
</feature>
<keyword evidence="13" id="KW-1185">Reference proteome</keyword>
<dbReference type="PANTHER" id="PTHR30341:SF0">
    <property type="entry name" value="NA(+)_H(+) ANTIPORTER NHAA"/>
    <property type="match status" value="1"/>
</dbReference>
<dbReference type="RefSeq" id="WP_147782375.1">
    <property type="nucleotide sequence ID" value="NZ_VRMG01000004.1"/>
</dbReference>
<evidence type="ECO:0000256" key="2">
    <source>
        <dbReference type="ARBA" id="ARBA00022448"/>
    </source>
</evidence>
<gene>
    <name evidence="11" type="primary">nhaA</name>
    <name evidence="12" type="ORF">FVP33_04225</name>
</gene>